<accession>A0A168EX25</accession>
<dbReference type="EMBL" id="AZHF01000006">
    <property type="protein sequence ID" value="OAA74346.1"/>
    <property type="molecule type" value="Genomic_DNA"/>
</dbReference>
<reference evidence="3 4" key="1">
    <citation type="journal article" date="2016" name="Genome Biol. Evol.">
        <title>Divergent and convergent evolution of fungal pathogenicity.</title>
        <authorList>
            <person name="Shang Y."/>
            <person name="Xiao G."/>
            <person name="Zheng P."/>
            <person name="Cen K."/>
            <person name="Zhan S."/>
            <person name="Wang C."/>
        </authorList>
    </citation>
    <scope>NUCLEOTIDE SEQUENCE [LARGE SCALE GENOMIC DNA]</scope>
    <source>
        <strain evidence="3 4">RCEF 1005</strain>
    </source>
</reference>
<keyword evidence="2" id="KW-0732">Signal</keyword>
<dbReference type="GO" id="GO:0005975">
    <property type="term" value="P:carbohydrate metabolic process"/>
    <property type="evidence" value="ECO:0007669"/>
    <property type="project" value="InterPro"/>
</dbReference>
<dbReference type="InterPro" id="IPR008928">
    <property type="entry name" value="6-hairpin_glycosidase_sf"/>
</dbReference>
<dbReference type="InterPro" id="IPR010905">
    <property type="entry name" value="Glyco_hydro_88"/>
</dbReference>
<dbReference type="SUPFAM" id="SSF48208">
    <property type="entry name" value="Six-hairpin glycosidases"/>
    <property type="match status" value="1"/>
</dbReference>
<name>A0A168EX25_CORDF</name>
<evidence type="ECO:0000256" key="1">
    <source>
        <dbReference type="ARBA" id="ARBA00022801"/>
    </source>
</evidence>
<dbReference type="Gene3D" id="1.50.10.10">
    <property type="match status" value="1"/>
</dbReference>
<sequence>MRLPFSCALISAFAGIAAAALPSSLHMLESLMARDQGVTSSGAVTSTLESGLLAIALASAVSQYPDAPSTSKYTDYLAKVLAAVAPDLRDATRDATKPLDRFSIHTGIDGARAVHTPINDDGAAASAIGAAYAAINASLALQTRNPDGGLWYYVYPEWSYLDGLFSLLPFMASAVEPNYTDMALQVRLLAKHCYDSPSGLYLHGYDWSRKAVWANAETGASPYVWGRSLGWFLAGLVQTWETMDCASDRKNSDGERDALCAEMKRIVGGTAPRLVSYADSATGAWWQLPTLGSRSGNFLESSSTALFIFSLLKAQRLDLLAGAGSAQCCGDGCGDGDKIQKAALRAYDYAKTNFVTESGNGTIGFDKTVAVCSLNSTATFEYYTSRPLVPNGLLGEAAFVLASLEVEKLAA</sequence>
<dbReference type="AlphaFoldDB" id="A0A168EX25"/>
<dbReference type="InterPro" id="IPR012341">
    <property type="entry name" value="6hp_glycosidase-like_sf"/>
</dbReference>
<evidence type="ECO:0000313" key="4">
    <source>
        <dbReference type="Proteomes" id="UP000076881"/>
    </source>
</evidence>
<evidence type="ECO:0000256" key="2">
    <source>
        <dbReference type="SAM" id="SignalP"/>
    </source>
</evidence>
<feature type="chain" id="PRO_5007896707" evidence="2">
    <location>
        <begin position="20"/>
        <end position="411"/>
    </location>
</feature>
<dbReference type="Pfam" id="PF07470">
    <property type="entry name" value="Glyco_hydro_88"/>
    <property type="match status" value="1"/>
</dbReference>
<dbReference type="PANTHER" id="PTHR33886">
    <property type="entry name" value="UNSATURATED RHAMNOGALACTURONAN HYDROLASE (EUROFUNG)"/>
    <property type="match status" value="1"/>
</dbReference>
<dbReference type="InterPro" id="IPR052043">
    <property type="entry name" value="PolySaccharide_Degr_Enz"/>
</dbReference>
<proteinExistence type="predicted"/>
<comment type="caution">
    <text evidence="3">The sequence shown here is derived from an EMBL/GenBank/DDBJ whole genome shotgun (WGS) entry which is preliminary data.</text>
</comment>
<dbReference type="OrthoDB" id="540611at2759"/>
<evidence type="ECO:0000313" key="3">
    <source>
        <dbReference type="EMBL" id="OAA74346.1"/>
    </source>
</evidence>
<keyword evidence="1 3" id="KW-0378">Hydrolase</keyword>
<dbReference type="Proteomes" id="UP000076881">
    <property type="component" value="Unassembled WGS sequence"/>
</dbReference>
<gene>
    <name evidence="3" type="ORF">LEL_07927</name>
</gene>
<protein>
    <submittedName>
        <fullName evidence="3">Glycosyl Hydrolase Family 88</fullName>
    </submittedName>
</protein>
<keyword evidence="4" id="KW-1185">Reference proteome</keyword>
<dbReference type="GO" id="GO:0016787">
    <property type="term" value="F:hydrolase activity"/>
    <property type="evidence" value="ECO:0007669"/>
    <property type="project" value="UniProtKB-KW"/>
</dbReference>
<feature type="signal peptide" evidence="2">
    <location>
        <begin position="1"/>
        <end position="19"/>
    </location>
</feature>
<dbReference type="PANTHER" id="PTHR33886:SF8">
    <property type="entry name" value="UNSATURATED RHAMNOGALACTURONAN HYDROLASE (EUROFUNG)"/>
    <property type="match status" value="1"/>
</dbReference>
<dbReference type="STRING" id="1081108.A0A168EX25"/>
<organism evidence="3 4">
    <name type="scientific">Akanthomyces lecanii RCEF 1005</name>
    <dbReference type="NCBI Taxonomy" id="1081108"/>
    <lineage>
        <taxon>Eukaryota</taxon>
        <taxon>Fungi</taxon>
        <taxon>Dikarya</taxon>
        <taxon>Ascomycota</taxon>
        <taxon>Pezizomycotina</taxon>
        <taxon>Sordariomycetes</taxon>
        <taxon>Hypocreomycetidae</taxon>
        <taxon>Hypocreales</taxon>
        <taxon>Cordycipitaceae</taxon>
        <taxon>Akanthomyces</taxon>
        <taxon>Cordyceps confragosa</taxon>
    </lineage>
</organism>